<dbReference type="GO" id="GO:0009088">
    <property type="term" value="P:threonine biosynthetic process"/>
    <property type="evidence" value="ECO:0007669"/>
    <property type="project" value="TreeGrafter"/>
</dbReference>
<feature type="domain" description="Aminoglycoside phosphotransferase" evidence="2">
    <location>
        <begin position="40"/>
        <end position="265"/>
    </location>
</feature>
<dbReference type="Proteomes" id="UP000306229">
    <property type="component" value="Chromosome"/>
</dbReference>
<evidence type="ECO:0000259" key="2">
    <source>
        <dbReference type="Pfam" id="PF01636"/>
    </source>
</evidence>
<dbReference type="Gene3D" id="3.90.1200.10">
    <property type="match status" value="1"/>
</dbReference>
<dbReference type="GO" id="GO:0004413">
    <property type="term" value="F:homoserine kinase activity"/>
    <property type="evidence" value="ECO:0007669"/>
    <property type="project" value="TreeGrafter"/>
</dbReference>
<dbReference type="OrthoDB" id="241498at2"/>
<dbReference type="InterPro" id="IPR002575">
    <property type="entry name" value="Aminoglycoside_PTrfase"/>
</dbReference>
<dbReference type="SUPFAM" id="SSF56112">
    <property type="entry name" value="Protein kinase-like (PK-like)"/>
    <property type="match status" value="1"/>
</dbReference>
<gene>
    <name evidence="3" type="ORF">FF125_05390</name>
</gene>
<comment type="similarity">
    <text evidence="1">Belongs to the pseudomonas-type ThrB family.</text>
</comment>
<sequence length="331" mass="38585">MTTVPVIASTLSATALGEFTIEQYGLSKNFNCKLFRTGMNHTYFLSDNENKYVLRVYSHKWRSKSEINEELTLLNVLNENHLSVSIPIPNKNGTLIQEIKAPEGMRYAVLFSFAKGDKIRFMNEETCYAIGSLMANIHKTTLNTTIDRITYNKKSLIELPYHYLKQYFSERLPEMEYIKNIGASFRNKDFENSKKGIVHLDIWYDNMAITKTKEITIFDFDFCGNGSQILDIAYFCNQLFNIESDKKMYEIKMQHFLEGYHKINPLSNNELTLIPKAGLAIFVFYLGVQSQRFDWSNIFLSENYLKMYTNRMKSWTAYNDSNKIVLNNSQI</sequence>
<keyword evidence="4" id="KW-1185">Reference proteome</keyword>
<dbReference type="Gene3D" id="3.30.200.20">
    <property type="entry name" value="Phosphorylase Kinase, domain 1"/>
    <property type="match status" value="1"/>
</dbReference>
<proteinExistence type="inferred from homology"/>
<dbReference type="InterPro" id="IPR050249">
    <property type="entry name" value="Pseudomonas-type_ThrB"/>
</dbReference>
<dbReference type="Pfam" id="PF01636">
    <property type="entry name" value="APH"/>
    <property type="match status" value="1"/>
</dbReference>
<dbReference type="PANTHER" id="PTHR21064">
    <property type="entry name" value="AMINOGLYCOSIDE PHOSPHOTRANSFERASE DOMAIN-CONTAINING PROTEIN-RELATED"/>
    <property type="match status" value="1"/>
</dbReference>
<evidence type="ECO:0000313" key="3">
    <source>
        <dbReference type="EMBL" id="QCX37895.1"/>
    </source>
</evidence>
<organism evidence="3 4">
    <name type="scientific">Aureibaculum algae</name>
    <dbReference type="NCBI Taxonomy" id="2584122"/>
    <lineage>
        <taxon>Bacteria</taxon>
        <taxon>Pseudomonadati</taxon>
        <taxon>Bacteroidota</taxon>
        <taxon>Flavobacteriia</taxon>
        <taxon>Flavobacteriales</taxon>
        <taxon>Flavobacteriaceae</taxon>
        <taxon>Aureibaculum</taxon>
    </lineage>
</organism>
<name>A0A5B7TMX3_9FLAO</name>
<evidence type="ECO:0000313" key="4">
    <source>
        <dbReference type="Proteomes" id="UP000306229"/>
    </source>
</evidence>
<dbReference type="AlphaFoldDB" id="A0A5B7TMX3"/>
<dbReference type="RefSeq" id="WP_138948817.1">
    <property type="nucleotide sequence ID" value="NZ_CP040749.1"/>
</dbReference>
<protein>
    <submittedName>
        <fullName evidence="3">Homoserine kinase</fullName>
    </submittedName>
</protein>
<dbReference type="KEGG" id="fbe:FF125_05390"/>
<evidence type="ECO:0000256" key="1">
    <source>
        <dbReference type="ARBA" id="ARBA00038240"/>
    </source>
</evidence>
<keyword evidence="3" id="KW-0808">Transferase</keyword>
<dbReference type="EMBL" id="CP040749">
    <property type="protein sequence ID" value="QCX37895.1"/>
    <property type="molecule type" value="Genomic_DNA"/>
</dbReference>
<dbReference type="PANTHER" id="PTHR21064:SF6">
    <property type="entry name" value="AMINOGLYCOSIDE PHOSPHOTRANSFERASE DOMAIN-CONTAINING PROTEIN"/>
    <property type="match status" value="1"/>
</dbReference>
<dbReference type="InterPro" id="IPR011009">
    <property type="entry name" value="Kinase-like_dom_sf"/>
</dbReference>
<keyword evidence="3" id="KW-0418">Kinase</keyword>
<accession>A0A5B7TMX3</accession>
<reference evidence="3 4" key="1">
    <citation type="submission" date="2019-05" db="EMBL/GenBank/DDBJ databases">
        <title>Algicella ahnfeltiae gen. nov., sp. nov., a novel marine bacterium of the family Flavobacteriaceae isolated from a red alga.</title>
        <authorList>
            <person name="Nedashkovskaya O.I."/>
            <person name="Kukhlevskiy A.D."/>
            <person name="Kim S.-G."/>
            <person name="Zhukova N.V."/>
            <person name="Mikhailov V.V."/>
        </authorList>
    </citation>
    <scope>NUCLEOTIDE SEQUENCE [LARGE SCALE GENOMIC DNA]</scope>
    <source>
        <strain evidence="3 4">10Alg115</strain>
    </source>
</reference>